<proteinExistence type="predicted"/>
<accession>A0A1H0MGC4</accession>
<organism evidence="5 6">
    <name type="scientific">Halobacillus aidingensis</name>
    <dbReference type="NCBI Taxonomy" id="240303"/>
    <lineage>
        <taxon>Bacteria</taxon>
        <taxon>Bacillati</taxon>
        <taxon>Bacillota</taxon>
        <taxon>Bacilli</taxon>
        <taxon>Bacillales</taxon>
        <taxon>Bacillaceae</taxon>
        <taxon>Halobacillus</taxon>
    </lineage>
</organism>
<evidence type="ECO:0000313" key="5">
    <source>
        <dbReference type="EMBL" id="SDO79427.1"/>
    </source>
</evidence>
<evidence type="ECO:0000313" key="6">
    <source>
        <dbReference type="Proteomes" id="UP000198860"/>
    </source>
</evidence>
<evidence type="ECO:0000256" key="1">
    <source>
        <dbReference type="ARBA" id="ARBA00004328"/>
    </source>
</evidence>
<dbReference type="OrthoDB" id="9786516at2"/>
<dbReference type="STRING" id="240303.SAMN05421677_10828"/>
<dbReference type="InterPro" id="IPR024455">
    <property type="entry name" value="Phage_capsid"/>
</dbReference>
<dbReference type="AlphaFoldDB" id="A0A1H0MGC4"/>
<comment type="subcellular location">
    <subcellularLocation>
        <location evidence="1">Virion</location>
    </subcellularLocation>
</comment>
<gene>
    <name evidence="5" type="ORF">SAMN05421677_10828</name>
</gene>
<keyword evidence="6" id="KW-1185">Reference proteome</keyword>
<evidence type="ECO:0000256" key="3">
    <source>
        <dbReference type="SAM" id="MobiDB-lite"/>
    </source>
</evidence>
<dbReference type="InterPro" id="IPR054612">
    <property type="entry name" value="Phage_capsid-like_C"/>
</dbReference>
<feature type="compositionally biased region" description="Basic and acidic residues" evidence="3">
    <location>
        <begin position="104"/>
        <end position="115"/>
    </location>
</feature>
<evidence type="ECO:0000259" key="4">
    <source>
        <dbReference type="Pfam" id="PF05065"/>
    </source>
</evidence>
<feature type="domain" description="Phage capsid-like C-terminal" evidence="4">
    <location>
        <begin position="147"/>
        <end position="420"/>
    </location>
</feature>
<dbReference type="Pfam" id="PF05065">
    <property type="entry name" value="Phage_capsid"/>
    <property type="match status" value="1"/>
</dbReference>
<protein>
    <submittedName>
        <fullName evidence="5">Phage major capsid protein, HK97 family</fullName>
    </submittedName>
</protein>
<dbReference type="NCBIfam" id="TIGR01554">
    <property type="entry name" value="major_cap_HK97"/>
    <property type="match status" value="1"/>
</dbReference>
<feature type="coiled-coil region" evidence="2">
    <location>
        <begin position="33"/>
        <end position="85"/>
    </location>
</feature>
<evidence type="ECO:0000256" key="2">
    <source>
        <dbReference type="SAM" id="Coils"/>
    </source>
</evidence>
<feature type="region of interest" description="Disordered" evidence="3">
    <location>
        <begin position="93"/>
        <end position="115"/>
    </location>
</feature>
<keyword evidence="2" id="KW-0175">Coiled coil</keyword>
<reference evidence="6" key="1">
    <citation type="submission" date="2016-10" db="EMBL/GenBank/DDBJ databases">
        <authorList>
            <person name="Varghese N."/>
            <person name="Submissions S."/>
        </authorList>
    </citation>
    <scope>NUCLEOTIDE SEQUENCE [LARGE SCALE GENOMIC DNA]</scope>
    <source>
        <strain evidence="6">CGMCC 1.3703</strain>
    </source>
</reference>
<sequence length="426" mass="47944">MTKSKELFKAVQRLNFLKLGDLQFFNGKKQERLKEIKDRKAEIRTSLEKEEDVDLDKLETELRELKEEEEKIEQRERLMAGVQEIEGGSGEYRTIETFNGGSQKPEKREERGTASEEYREAFMNFVLRGEKSEVLEKRATTATGDVGTVIPQTVINRIVEKMRAYGMIFSRVTQSNVKGGVTVPTSNVKPVATWTDEGMTSAKQKKTTGEVTFAYHKLQCRVAVTLEADTVSMDIFETTIVDNVYEAMIVALEEGIVAGTGTKQPLGIVNDTRVTNTSSVAEADLKSYEKWAEHVSKLPLSAEGKVALVMTKVDFDKYILGMTDSNGQPVARVNYGVDGRPQRRFLGYEVIAVEEYLPTFTGAADDATFAFFANLKDYLLNSNMQYRYKKYFDEDTDEYVHKTTLIADGKLADAQNVLLLQKAPTV</sequence>
<dbReference type="EMBL" id="FNIZ01000008">
    <property type="protein sequence ID" value="SDO79427.1"/>
    <property type="molecule type" value="Genomic_DNA"/>
</dbReference>
<dbReference type="Proteomes" id="UP000198860">
    <property type="component" value="Unassembled WGS sequence"/>
</dbReference>
<dbReference type="SUPFAM" id="SSF56563">
    <property type="entry name" value="Major capsid protein gp5"/>
    <property type="match status" value="1"/>
</dbReference>
<name>A0A1H0MGC4_HALAD</name>
<dbReference type="RefSeq" id="WP_089652305.1">
    <property type="nucleotide sequence ID" value="NZ_FNIZ01000008.1"/>
</dbReference>